<name>A0A0F8X321_9ZZZZ</name>
<protein>
    <submittedName>
        <fullName evidence="1">Uncharacterized protein</fullName>
    </submittedName>
</protein>
<feature type="non-terminal residue" evidence="1">
    <location>
        <position position="32"/>
    </location>
</feature>
<dbReference type="EMBL" id="LAZR01065585">
    <property type="protein sequence ID" value="KKK55255.1"/>
    <property type="molecule type" value="Genomic_DNA"/>
</dbReference>
<gene>
    <name evidence="1" type="ORF">LCGC14_3076370</name>
</gene>
<accession>A0A0F8X321</accession>
<organism evidence="1">
    <name type="scientific">marine sediment metagenome</name>
    <dbReference type="NCBI Taxonomy" id="412755"/>
    <lineage>
        <taxon>unclassified sequences</taxon>
        <taxon>metagenomes</taxon>
        <taxon>ecological metagenomes</taxon>
    </lineage>
</organism>
<sequence length="32" mass="3840">MNINDYIDKKTIYIEDHWLHECNIKGCESRSA</sequence>
<evidence type="ECO:0000313" key="1">
    <source>
        <dbReference type="EMBL" id="KKK55255.1"/>
    </source>
</evidence>
<reference evidence="1" key="1">
    <citation type="journal article" date="2015" name="Nature">
        <title>Complex archaea that bridge the gap between prokaryotes and eukaryotes.</title>
        <authorList>
            <person name="Spang A."/>
            <person name="Saw J.H."/>
            <person name="Jorgensen S.L."/>
            <person name="Zaremba-Niedzwiedzka K."/>
            <person name="Martijn J."/>
            <person name="Lind A.E."/>
            <person name="van Eijk R."/>
            <person name="Schleper C."/>
            <person name="Guy L."/>
            <person name="Ettema T.J."/>
        </authorList>
    </citation>
    <scope>NUCLEOTIDE SEQUENCE</scope>
</reference>
<comment type="caution">
    <text evidence="1">The sequence shown here is derived from an EMBL/GenBank/DDBJ whole genome shotgun (WGS) entry which is preliminary data.</text>
</comment>
<proteinExistence type="predicted"/>
<dbReference type="AlphaFoldDB" id="A0A0F8X321"/>